<keyword evidence="3" id="KW-1185">Reference proteome</keyword>
<comment type="caution">
    <text evidence="2">The sequence shown here is derived from an EMBL/GenBank/DDBJ whole genome shotgun (WGS) entry which is preliminary data.</text>
</comment>
<dbReference type="Gene3D" id="1.10.260.40">
    <property type="entry name" value="lambda repressor-like DNA-binding domains"/>
    <property type="match status" value="1"/>
</dbReference>
<dbReference type="InterPro" id="IPR010982">
    <property type="entry name" value="Lambda_DNA-bd_dom_sf"/>
</dbReference>
<feature type="domain" description="HTH cro/C1-type" evidence="1">
    <location>
        <begin position="35"/>
        <end position="71"/>
    </location>
</feature>
<evidence type="ECO:0000259" key="1">
    <source>
        <dbReference type="PROSITE" id="PS50943"/>
    </source>
</evidence>
<accession>K2K2P2</accession>
<reference evidence="2 3" key="1">
    <citation type="submission" date="2012-09" db="EMBL/GenBank/DDBJ databases">
        <title>Celeribacter baekdonensis B30 Genome Sequencing.</title>
        <authorList>
            <person name="Wang W."/>
        </authorList>
    </citation>
    <scope>NUCLEOTIDE SEQUENCE [LARGE SCALE GENOMIC DNA]</scope>
    <source>
        <strain evidence="2 3">B30</strain>
    </source>
</reference>
<protein>
    <submittedName>
        <fullName evidence="2">Transcriptional regulator</fullName>
    </submittedName>
</protein>
<dbReference type="eggNOG" id="ENOG502Z9W1">
    <property type="taxonomic scope" value="Bacteria"/>
</dbReference>
<dbReference type="Pfam" id="PF01381">
    <property type="entry name" value="HTH_3"/>
    <property type="match status" value="1"/>
</dbReference>
<dbReference type="SMART" id="SM00530">
    <property type="entry name" value="HTH_XRE"/>
    <property type="match status" value="1"/>
</dbReference>
<gene>
    <name evidence="2" type="ORF">B30_08253</name>
</gene>
<dbReference type="RefSeq" id="WP_009571590.1">
    <property type="nucleotide sequence ID" value="NZ_AMRK01000004.1"/>
</dbReference>
<dbReference type="GO" id="GO:0003677">
    <property type="term" value="F:DNA binding"/>
    <property type="evidence" value="ECO:0007669"/>
    <property type="project" value="InterPro"/>
</dbReference>
<evidence type="ECO:0000313" key="3">
    <source>
        <dbReference type="Proteomes" id="UP000006762"/>
    </source>
</evidence>
<dbReference type="Proteomes" id="UP000006762">
    <property type="component" value="Unassembled WGS sequence"/>
</dbReference>
<evidence type="ECO:0000313" key="2">
    <source>
        <dbReference type="EMBL" id="EKE71745.1"/>
    </source>
</evidence>
<dbReference type="CDD" id="cd00093">
    <property type="entry name" value="HTH_XRE"/>
    <property type="match status" value="1"/>
</dbReference>
<dbReference type="OrthoDB" id="8902678at2"/>
<dbReference type="AlphaFoldDB" id="K2K2P2"/>
<name>K2K2P2_9RHOB</name>
<dbReference type="PATRIC" id="fig|1208323.3.peg.1705"/>
<dbReference type="STRING" id="1208323.B30_08253"/>
<dbReference type="SUPFAM" id="SSF47413">
    <property type="entry name" value="lambda repressor-like DNA-binding domains"/>
    <property type="match status" value="1"/>
</dbReference>
<sequence length="281" mass="32153">MEEKQKVQDQNAHLTENIRYLVSLMPSIATASRDIGINRQQLNKYLNGSSQPSLRTMRRVAEAFDVAIEDLTLPPPDFARKMHKFRELEQVSIQQSLTSELTDQAISSSQALRPYCGLYFRYYALPSTGNQVLRSYAMIYQKDGLTFARFIERFSNAGEPWKIAHIRRSQHLLSFNGDRIQCIELPTVRNQKASPNFTIFYPTYMKGVQYLSGFLLGSFAFGRRPIFSASVALERLPVDRIRRSDLLNCGLLSFDALLRHSEIAHRLCGNDRASPVVHIME</sequence>
<proteinExistence type="predicted"/>
<dbReference type="PROSITE" id="PS50943">
    <property type="entry name" value="HTH_CROC1"/>
    <property type="match status" value="1"/>
</dbReference>
<organism evidence="2 3">
    <name type="scientific">Celeribacter baekdonensis B30</name>
    <dbReference type="NCBI Taxonomy" id="1208323"/>
    <lineage>
        <taxon>Bacteria</taxon>
        <taxon>Pseudomonadati</taxon>
        <taxon>Pseudomonadota</taxon>
        <taxon>Alphaproteobacteria</taxon>
        <taxon>Rhodobacterales</taxon>
        <taxon>Roseobacteraceae</taxon>
        <taxon>Celeribacter</taxon>
    </lineage>
</organism>
<dbReference type="EMBL" id="AMRK01000004">
    <property type="protein sequence ID" value="EKE71745.1"/>
    <property type="molecule type" value="Genomic_DNA"/>
</dbReference>
<dbReference type="InterPro" id="IPR001387">
    <property type="entry name" value="Cro/C1-type_HTH"/>
</dbReference>